<comment type="subcellular location">
    <subcellularLocation>
        <location evidence="1">Cell envelope</location>
    </subcellularLocation>
</comment>
<evidence type="ECO:0000313" key="7">
    <source>
        <dbReference type="Proteomes" id="UP001409585"/>
    </source>
</evidence>
<dbReference type="Pfam" id="PF08534">
    <property type="entry name" value="Redoxin"/>
    <property type="match status" value="1"/>
</dbReference>
<dbReference type="AlphaFoldDB" id="A0AAV3U326"/>
<gene>
    <name evidence="6" type="ORF">GCM10025791_21850</name>
</gene>
<dbReference type="PANTHER" id="PTHR42852:SF17">
    <property type="entry name" value="THIOREDOXIN-LIKE PROTEIN HI_1115"/>
    <property type="match status" value="1"/>
</dbReference>
<dbReference type="InterPro" id="IPR050553">
    <property type="entry name" value="Thioredoxin_ResA/DsbE_sf"/>
</dbReference>
<reference evidence="7" key="1">
    <citation type="journal article" date="2019" name="Int. J. Syst. Evol. Microbiol.">
        <title>The Global Catalogue of Microorganisms (GCM) 10K type strain sequencing project: providing services to taxonomists for standard genome sequencing and annotation.</title>
        <authorList>
            <consortium name="The Broad Institute Genomics Platform"/>
            <consortium name="The Broad Institute Genome Sequencing Center for Infectious Disease"/>
            <person name="Wu L."/>
            <person name="Ma J."/>
        </authorList>
    </citation>
    <scope>NUCLEOTIDE SEQUENCE [LARGE SCALE GENOMIC DNA]</scope>
    <source>
        <strain evidence="7">JCM 19134</strain>
    </source>
</reference>
<dbReference type="GO" id="GO:0017004">
    <property type="term" value="P:cytochrome complex assembly"/>
    <property type="evidence" value="ECO:0007669"/>
    <property type="project" value="UniProtKB-KW"/>
</dbReference>
<dbReference type="Gene3D" id="3.40.30.10">
    <property type="entry name" value="Glutaredoxin"/>
    <property type="match status" value="1"/>
</dbReference>
<evidence type="ECO:0000256" key="4">
    <source>
        <dbReference type="SAM" id="SignalP"/>
    </source>
</evidence>
<dbReference type="EMBL" id="BAABLX010000016">
    <property type="protein sequence ID" value="GAA4942862.1"/>
    <property type="molecule type" value="Genomic_DNA"/>
</dbReference>
<dbReference type="GO" id="GO:0030313">
    <property type="term" value="C:cell envelope"/>
    <property type="evidence" value="ECO:0007669"/>
    <property type="project" value="UniProtKB-SubCell"/>
</dbReference>
<feature type="chain" id="PRO_5043909905" evidence="4">
    <location>
        <begin position="30"/>
        <end position="172"/>
    </location>
</feature>
<accession>A0AAV3U326</accession>
<protein>
    <submittedName>
        <fullName evidence="6">TlpA disulfide reductase family protein</fullName>
    </submittedName>
</protein>
<dbReference type="InterPro" id="IPR036249">
    <property type="entry name" value="Thioredoxin-like_sf"/>
</dbReference>
<keyword evidence="2" id="KW-0201">Cytochrome c-type biogenesis</keyword>
<keyword evidence="4" id="KW-0732">Signal</keyword>
<evidence type="ECO:0000313" key="6">
    <source>
        <dbReference type="EMBL" id="GAA4942862.1"/>
    </source>
</evidence>
<proteinExistence type="predicted"/>
<name>A0AAV3U326_9ALTE</name>
<feature type="signal peptide" evidence="4">
    <location>
        <begin position="1"/>
        <end position="29"/>
    </location>
</feature>
<comment type="caution">
    <text evidence="6">The sequence shown here is derived from an EMBL/GenBank/DDBJ whole genome shotgun (WGS) entry which is preliminary data.</text>
</comment>
<keyword evidence="3" id="KW-0676">Redox-active center</keyword>
<evidence type="ECO:0000256" key="3">
    <source>
        <dbReference type="ARBA" id="ARBA00023284"/>
    </source>
</evidence>
<dbReference type="InterPro" id="IPR013766">
    <property type="entry name" value="Thioredoxin_domain"/>
</dbReference>
<dbReference type="CDD" id="cd02966">
    <property type="entry name" value="TlpA_like_family"/>
    <property type="match status" value="1"/>
</dbReference>
<dbReference type="InterPro" id="IPR017937">
    <property type="entry name" value="Thioredoxin_CS"/>
</dbReference>
<keyword evidence="7" id="KW-1185">Reference proteome</keyword>
<organism evidence="6 7">
    <name type="scientific">Halioxenophilus aromaticivorans</name>
    <dbReference type="NCBI Taxonomy" id="1306992"/>
    <lineage>
        <taxon>Bacteria</taxon>
        <taxon>Pseudomonadati</taxon>
        <taxon>Pseudomonadota</taxon>
        <taxon>Gammaproteobacteria</taxon>
        <taxon>Alteromonadales</taxon>
        <taxon>Alteromonadaceae</taxon>
        <taxon>Halioxenophilus</taxon>
    </lineage>
</organism>
<dbReference type="GO" id="GO:0015036">
    <property type="term" value="F:disulfide oxidoreductase activity"/>
    <property type="evidence" value="ECO:0007669"/>
    <property type="project" value="UniProtKB-ARBA"/>
</dbReference>
<feature type="domain" description="Thioredoxin" evidence="5">
    <location>
        <begin position="31"/>
        <end position="171"/>
    </location>
</feature>
<dbReference type="SUPFAM" id="SSF52833">
    <property type="entry name" value="Thioredoxin-like"/>
    <property type="match status" value="1"/>
</dbReference>
<dbReference type="RefSeq" id="WP_345421556.1">
    <property type="nucleotide sequence ID" value="NZ_AP031496.1"/>
</dbReference>
<dbReference type="PROSITE" id="PS51352">
    <property type="entry name" value="THIOREDOXIN_2"/>
    <property type="match status" value="1"/>
</dbReference>
<sequence length="172" mass="19248">MPASSMAKTLVKPIALGLVLLASSVPGFAATKVNKPAPDFTLKMKTGGNFRLAEHRGEVLFINFWASWCGPCRQEMPILDELHSRYRSAGFNVIGITIDEDPRKADAMLKKIPVTFPVLYDAESSVSELFDVDAMPTSILVDRSGKVRYLHRGYKPGYEVDYRNQIRELIKE</sequence>
<evidence type="ECO:0000256" key="1">
    <source>
        <dbReference type="ARBA" id="ARBA00004196"/>
    </source>
</evidence>
<evidence type="ECO:0000256" key="2">
    <source>
        <dbReference type="ARBA" id="ARBA00022748"/>
    </source>
</evidence>
<dbReference type="Proteomes" id="UP001409585">
    <property type="component" value="Unassembled WGS sequence"/>
</dbReference>
<dbReference type="InterPro" id="IPR013740">
    <property type="entry name" value="Redoxin"/>
</dbReference>
<dbReference type="PANTHER" id="PTHR42852">
    <property type="entry name" value="THIOL:DISULFIDE INTERCHANGE PROTEIN DSBE"/>
    <property type="match status" value="1"/>
</dbReference>
<dbReference type="PROSITE" id="PS00194">
    <property type="entry name" value="THIOREDOXIN_1"/>
    <property type="match status" value="1"/>
</dbReference>
<evidence type="ECO:0000259" key="5">
    <source>
        <dbReference type="PROSITE" id="PS51352"/>
    </source>
</evidence>